<dbReference type="HOGENOM" id="CLU_141825_0_0_1"/>
<evidence type="ECO:0000256" key="1">
    <source>
        <dbReference type="SAM" id="Phobius"/>
    </source>
</evidence>
<reference evidence="3" key="3">
    <citation type="submission" date="2015-06" db="UniProtKB">
        <authorList>
            <consortium name="EnsemblMetazoa"/>
        </authorList>
    </citation>
    <scope>IDENTIFICATION</scope>
</reference>
<feature type="transmembrane region" description="Helical" evidence="1">
    <location>
        <begin position="126"/>
        <end position="147"/>
    </location>
</feature>
<dbReference type="EMBL" id="AMQN01011863">
    <property type="status" value="NOT_ANNOTATED_CDS"/>
    <property type="molecule type" value="Genomic_DNA"/>
</dbReference>
<keyword evidence="1" id="KW-0812">Transmembrane</keyword>
<dbReference type="Proteomes" id="UP000014760">
    <property type="component" value="Unassembled WGS sequence"/>
</dbReference>
<reference evidence="2 4" key="2">
    <citation type="journal article" date="2013" name="Nature">
        <title>Insights into bilaterian evolution from three spiralian genomes.</title>
        <authorList>
            <person name="Simakov O."/>
            <person name="Marletaz F."/>
            <person name="Cho S.J."/>
            <person name="Edsinger-Gonzales E."/>
            <person name="Havlak P."/>
            <person name="Hellsten U."/>
            <person name="Kuo D.H."/>
            <person name="Larsson T."/>
            <person name="Lv J."/>
            <person name="Arendt D."/>
            <person name="Savage R."/>
            <person name="Osoegawa K."/>
            <person name="de Jong P."/>
            <person name="Grimwood J."/>
            <person name="Chapman J.A."/>
            <person name="Shapiro H."/>
            <person name="Aerts A."/>
            <person name="Otillar R.P."/>
            <person name="Terry A.Y."/>
            <person name="Boore J.L."/>
            <person name="Grigoriev I.V."/>
            <person name="Lindberg D.R."/>
            <person name="Seaver E.C."/>
            <person name="Weisblat D.A."/>
            <person name="Putnam N.H."/>
            <person name="Rokhsar D.S."/>
        </authorList>
    </citation>
    <scope>NUCLEOTIDE SEQUENCE</scope>
    <source>
        <strain evidence="2 4">I ESC-2004</strain>
    </source>
</reference>
<evidence type="ECO:0000313" key="2">
    <source>
        <dbReference type="EMBL" id="ELT95361.1"/>
    </source>
</evidence>
<feature type="transmembrane region" description="Helical" evidence="1">
    <location>
        <begin position="62"/>
        <end position="81"/>
    </location>
</feature>
<name>R7TV81_CAPTE</name>
<accession>R7TV81</accession>
<reference evidence="4" key="1">
    <citation type="submission" date="2012-12" db="EMBL/GenBank/DDBJ databases">
        <authorList>
            <person name="Hellsten U."/>
            <person name="Grimwood J."/>
            <person name="Chapman J.A."/>
            <person name="Shapiro H."/>
            <person name="Aerts A."/>
            <person name="Otillar R.P."/>
            <person name="Terry A.Y."/>
            <person name="Boore J.L."/>
            <person name="Simakov O."/>
            <person name="Marletaz F."/>
            <person name="Cho S.-J."/>
            <person name="Edsinger-Gonzales E."/>
            <person name="Havlak P."/>
            <person name="Kuo D.-H."/>
            <person name="Larsson T."/>
            <person name="Lv J."/>
            <person name="Arendt D."/>
            <person name="Savage R."/>
            <person name="Osoegawa K."/>
            <person name="de Jong P."/>
            <person name="Lindberg D.R."/>
            <person name="Seaver E.C."/>
            <person name="Weisblat D.A."/>
            <person name="Putnam N.H."/>
            <person name="Grigoriev I.V."/>
            <person name="Rokhsar D.S."/>
        </authorList>
    </citation>
    <scope>NUCLEOTIDE SEQUENCE</scope>
    <source>
        <strain evidence="4">I ESC-2004</strain>
    </source>
</reference>
<dbReference type="AlphaFoldDB" id="R7TV81"/>
<proteinExistence type="predicted"/>
<keyword evidence="4" id="KW-1185">Reference proteome</keyword>
<sequence>MPEFKSNSLWMKSSFLLLHISLGSILTLFTARGWGTVGPGLQRCDGNTCGTSWYTITEACMVMGYLSLLCGIVLCQCVVLLDEVAKMKKGLSIAWTVFTLLAGLFIFVGDAAYIAELPNSFAISNAWTMVTAFVLFVAGVFVALDLAKVKPPKFLSK</sequence>
<feature type="transmembrane region" description="Helical" evidence="1">
    <location>
        <begin position="93"/>
        <end position="114"/>
    </location>
</feature>
<keyword evidence="1" id="KW-1133">Transmembrane helix</keyword>
<keyword evidence="1" id="KW-0472">Membrane</keyword>
<organism evidence="2">
    <name type="scientific">Capitella teleta</name>
    <name type="common">Polychaete worm</name>
    <dbReference type="NCBI Taxonomy" id="283909"/>
    <lineage>
        <taxon>Eukaryota</taxon>
        <taxon>Metazoa</taxon>
        <taxon>Spiralia</taxon>
        <taxon>Lophotrochozoa</taxon>
        <taxon>Annelida</taxon>
        <taxon>Polychaeta</taxon>
        <taxon>Sedentaria</taxon>
        <taxon>Scolecida</taxon>
        <taxon>Capitellidae</taxon>
        <taxon>Capitella</taxon>
    </lineage>
</organism>
<dbReference type="EnsemblMetazoa" id="CapteT222662">
    <property type="protein sequence ID" value="CapteP222662"/>
    <property type="gene ID" value="CapteG222662"/>
</dbReference>
<evidence type="ECO:0000313" key="3">
    <source>
        <dbReference type="EnsemblMetazoa" id="CapteP222662"/>
    </source>
</evidence>
<protein>
    <recommendedName>
        <fullName evidence="5">MARVEL domain-containing protein</fullName>
    </recommendedName>
</protein>
<dbReference type="EMBL" id="KB309148">
    <property type="protein sequence ID" value="ELT95361.1"/>
    <property type="molecule type" value="Genomic_DNA"/>
</dbReference>
<evidence type="ECO:0000313" key="4">
    <source>
        <dbReference type="Proteomes" id="UP000014760"/>
    </source>
</evidence>
<gene>
    <name evidence="2" type="ORF">CAPTEDRAFT_222662</name>
</gene>
<evidence type="ECO:0008006" key="5">
    <source>
        <dbReference type="Google" id="ProtNLM"/>
    </source>
</evidence>